<dbReference type="Pfam" id="PF17855">
    <property type="entry name" value="MCM_lid"/>
    <property type="match status" value="1"/>
</dbReference>
<dbReference type="EMBL" id="CAJOBA010002253">
    <property type="protein sequence ID" value="CAF3636957.1"/>
    <property type="molecule type" value="Genomic_DNA"/>
</dbReference>
<gene>
    <name evidence="15" type="ORF">GPM918_LOCUS14946</name>
    <name evidence="14" type="ORF">OVA965_LOCUS7181</name>
    <name evidence="17" type="ORF">SRO942_LOCUS14950</name>
    <name evidence="16" type="ORF">TMI583_LOCUS7177</name>
</gene>
<dbReference type="GO" id="GO:0000727">
    <property type="term" value="P:double-strand break repair via break-induced replication"/>
    <property type="evidence" value="ECO:0007669"/>
    <property type="project" value="TreeGrafter"/>
</dbReference>
<dbReference type="Proteomes" id="UP000681722">
    <property type="component" value="Unassembled WGS sequence"/>
</dbReference>
<dbReference type="FunFam" id="3.40.50.300:FF:000217">
    <property type="entry name" value="DNA helicase"/>
    <property type="match status" value="1"/>
</dbReference>
<evidence type="ECO:0000256" key="12">
    <source>
        <dbReference type="SAM" id="MobiDB-lite"/>
    </source>
</evidence>
<dbReference type="EMBL" id="CAJNOQ010003677">
    <property type="protein sequence ID" value="CAF1024288.1"/>
    <property type="molecule type" value="Genomic_DNA"/>
</dbReference>
<comment type="similarity">
    <text evidence="2 10">Belongs to the MCM family.</text>
</comment>
<evidence type="ECO:0000256" key="7">
    <source>
        <dbReference type="ARBA" id="ARBA00022840"/>
    </source>
</evidence>
<dbReference type="CDD" id="cd17755">
    <property type="entry name" value="MCM4"/>
    <property type="match status" value="1"/>
</dbReference>
<evidence type="ECO:0000256" key="5">
    <source>
        <dbReference type="ARBA" id="ARBA00022801"/>
    </source>
</evidence>
<accession>A0A814IGM0</accession>
<dbReference type="FunFam" id="3.30.1640.10:FF:000001">
    <property type="entry name" value="DNA helicase"/>
    <property type="match status" value="1"/>
</dbReference>
<dbReference type="Gene3D" id="2.20.28.10">
    <property type="match status" value="1"/>
</dbReference>
<keyword evidence="18" id="KW-1185">Reference proteome</keyword>
<dbReference type="Proteomes" id="UP000682733">
    <property type="component" value="Unassembled WGS sequence"/>
</dbReference>
<dbReference type="OrthoDB" id="10251574at2759"/>
<protein>
    <recommendedName>
        <fullName evidence="11">DNA replication licensing factor MCM4</fullName>
        <ecNumber evidence="11">3.6.4.12</ecNumber>
    </recommendedName>
</protein>
<dbReference type="Proteomes" id="UP000677228">
    <property type="component" value="Unassembled WGS sequence"/>
</dbReference>
<evidence type="ECO:0000256" key="6">
    <source>
        <dbReference type="ARBA" id="ARBA00022806"/>
    </source>
</evidence>
<dbReference type="InterPro" id="IPR018525">
    <property type="entry name" value="MCM_CS"/>
</dbReference>
<organism evidence="15 18">
    <name type="scientific">Didymodactylos carnosus</name>
    <dbReference type="NCBI Taxonomy" id="1234261"/>
    <lineage>
        <taxon>Eukaryota</taxon>
        <taxon>Metazoa</taxon>
        <taxon>Spiralia</taxon>
        <taxon>Gnathifera</taxon>
        <taxon>Rotifera</taxon>
        <taxon>Eurotatoria</taxon>
        <taxon>Bdelloidea</taxon>
        <taxon>Philodinida</taxon>
        <taxon>Philodinidae</taxon>
        <taxon>Didymodactylos</taxon>
    </lineage>
</organism>
<dbReference type="InterPro" id="IPR033762">
    <property type="entry name" value="MCM_OB"/>
</dbReference>
<evidence type="ECO:0000256" key="9">
    <source>
        <dbReference type="ARBA" id="ARBA00023242"/>
    </source>
</evidence>
<dbReference type="Proteomes" id="UP000663829">
    <property type="component" value="Unassembled WGS sequence"/>
</dbReference>
<dbReference type="SMART" id="SM00350">
    <property type="entry name" value="MCM"/>
    <property type="match status" value="1"/>
</dbReference>
<evidence type="ECO:0000313" key="18">
    <source>
        <dbReference type="Proteomes" id="UP000663829"/>
    </source>
</evidence>
<feature type="region of interest" description="Disordered" evidence="12">
    <location>
        <begin position="415"/>
        <end position="435"/>
    </location>
</feature>
<dbReference type="EC" id="3.6.4.12" evidence="11"/>
<comment type="function">
    <text evidence="11">Acts as component of the MCM2-7 complex (MCM complex) which is the replicative helicase essential for 'once per cell cycle' DNA replication initiation and elongation in eukaryotic cells. The active ATPase sites in the MCM2-7 ring are formed through the interaction surfaces of two neighboring subunits such that a critical structure of a conserved arginine finger motif is provided in trans relative to the ATP-binding site of the Walker A box of the adjacent subunit. The six ATPase active sites, however, are likely to contribute differentially to the complex helicase activity.</text>
</comment>
<dbReference type="InterPro" id="IPR031327">
    <property type="entry name" value="MCM"/>
</dbReference>
<keyword evidence="4 10" id="KW-0547">Nucleotide-binding</keyword>
<dbReference type="GO" id="GO:0017116">
    <property type="term" value="F:single-stranded DNA helicase activity"/>
    <property type="evidence" value="ECO:0007669"/>
    <property type="project" value="TreeGrafter"/>
</dbReference>
<name>A0A814IGM0_9BILA</name>
<evidence type="ECO:0000256" key="1">
    <source>
        <dbReference type="ARBA" id="ARBA00004123"/>
    </source>
</evidence>
<feature type="domain" description="MCM C-terminal AAA(+) ATPase" evidence="13">
    <location>
        <begin position="452"/>
        <end position="660"/>
    </location>
</feature>
<dbReference type="PRINTS" id="PR01657">
    <property type="entry name" value="MCMFAMILY"/>
</dbReference>
<comment type="subcellular location">
    <subcellularLocation>
        <location evidence="1">Nucleus</location>
    </subcellularLocation>
</comment>
<dbReference type="PANTHER" id="PTHR11630">
    <property type="entry name" value="DNA REPLICATION LICENSING FACTOR MCM FAMILY MEMBER"/>
    <property type="match status" value="1"/>
</dbReference>
<dbReference type="PANTHER" id="PTHR11630:SF66">
    <property type="entry name" value="DNA REPLICATION LICENSING FACTOR MCM4"/>
    <property type="match status" value="1"/>
</dbReference>
<proteinExistence type="inferred from homology"/>
<comment type="caution">
    <text evidence="15">The sequence shown here is derived from an EMBL/GenBank/DDBJ whole genome shotgun (WGS) entry which is preliminary data.</text>
</comment>
<dbReference type="GO" id="GO:0005634">
    <property type="term" value="C:nucleus"/>
    <property type="evidence" value="ECO:0007669"/>
    <property type="project" value="UniProtKB-SubCell"/>
</dbReference>
<dbReference type="SUPFAM" id="SSF52540">
    <property type="entry name" value="P-loop containing nucleoside triphosphate hydrolases"/>
    <property type="match status" value="1"/>
</dbReference>
<dbReference type="Pfam" id="PF14551">
    <property type="entry name" value="MCM_N"/>
    <property type="match status" value="1"/>
</dbReference>
<dbReference type="InterPro" id="IPR027925">
    <property type="entry name" value="MCM_N"/>
</dbReference>
<dbReference type="InterPro" id="IPR001208">
    <property type="entry name" value="MCM_dom"/>
</dbReference>
<dbReference type="InterPro" id="IPR041562">
    <property type="entry name" value="MCM_lid"/>
</dbReference>
<evidence type="ECO:0000313" key="14">
    <source>
        <dbReference type="EMBL" id="CAF0851753.1"/>
    </source>
</evidence>
<dbReference type="AlphaFoldDB" id="A0A814IGM0"/>
<dbReference type="GO" id="GO:0003697">
    <property type="term" value="F:single-stranded DNA binding"/>
    <property type="evidence" value="ECO:0007669"/>
    <property type="project" value="TreeGrafter"/>
</dbReference>
<comment type="catalytic activity">
    <reaction evidence="11">
        <text>ATP + H2O = ADP + phosphate + H(+)</text>
        <dbReference type="Rhea" id="RHEA:13065"/>
        <dbReference type="ChEBI" id="CHEBI:15377"/>
        <dbReference type="ChEBI" id="CHEBI:15378"/>
        <dbReference type="ChEBI" id="CHEBI:30616"/>
        <dbReference type="ChEBI" id="CHEBI:43474"/>
        <dbReference type="ChEBI" id="CHEBI:456216"/>
        <dbReference type="EC" id="3.6.4.12"/>
    </reaction>
</comment>
<dbReference type="GO" id="GO:0006271">
    <property type="term" value="P:DNA strand elongation involved in DNA replication"/>
    <property type="evidence" value="ECO:0007669"/>
    <property type="project" value="TreeGrafter"/>
</dbReference>
<dbReference type="GO" id="GO:0005524">
    <property type="term" value="F:ATP binding"/>
    <property type="evidence" value="ECO:0007669"/>
    <property type="project" value="UniProtKB-UniRule"/>
</dbReference>
<feature type="region of interest" description="Disordered" evidence="12">
    <location>
        <begin position="87"/>
        <end position="107"/>
    </location>
</feature>
<sequence>MSTPSKSVTTPSKRRTPAKQTPSSSQRTPAKRRNPLTALQEDEGAAPSPTGSLVQMPVTPMSTRTTPAKMMIQSGSTFSPMTFFTSPAQAGGGRTPMSTPSRPRSDLGSVRKLRLVNENDELDAIDGAATATNTADNQVVIWGTDVHVNECKRRLVLFLKKFHLSVEDARLEGVDPNKPYYMQKLEEIHLLERPFLNIDCSHMKELDSTMYQQLTSYPQEVIPIFDIAVNELYFTIYEDDTLPHQIQVRPYNVDTYRNMRCLDPEDIDKLVTLSGMIIRSSLILPEMRAAYFQCNTCEFHVQVEIDRGRIAEPTVCTACNTAHSFELIHNRSLFADKQFIKLQETPEEMPAGQTPVTVTVVSHNDLVDAVQPGDRVHVTGIFRAVPVRLNPKARNVRSVYRTYIDVIHFRRQKAFTSDDDSGQRNEDEEATSSKFSKERLAQFRNLSQRSDIYQLLSNAIAPSIFGHDDVKKGILLQLFGGTKKDFSTVGRKTFRSQINILLCGDPGTSKSQLQQYIYRLVPRAQYTNGKGTSAVGLTAYVTKDPETHQLVLQTGALVLADNGVCCIDEFDKMSESARSILHEVMEQQTLSIAKAGIICTLNARTSILAAANPIESQWNKQKTIIENIQLPPTLLSRFDLIFLLLDPQDEAYDRRLAQHLASWYQYGKEGETVQEAMDADLLRDYIAYARTFVGPQLTEASGKLLVSSYVEMRKVGSGKGQVSAYPRQLESLIRLSEAHAKIRLSDKVEELDVEEAKRLYREALKQSAVDPKTGRVDVAILTTGISAGERRRRADLALSLKKFIKERKTNVTTIKKEALFNEMRERSDERISREMFDDALRDLEEDNFIVVTAQAIRIVTLGDSNLD</sequence>
<dbReference type="Gene3D" id="2.40.50.140">
    <property type="entry name" value="Nucleic acid-binding proteins"/>
    <property type="match status" value="1"/>
</dbReference>
<feature type="compositionally biased region" description="Polar residues" evidence="12">
    <location>
        <begin position="18"/>
        <end position="28"/>
    </location>
</feature>
<dbReference type="InterPro" id="IPR012340">
    <property type="entry name" value="NA-bd_OB-fold"/>
</dbReference>
<evidence type="ECO:0000256" key="11">
    <source>
        <dbReference type="RuleBase" id="RU368062"/>
    </source>
</evidence>
<evidence type="ECO:0000313" key="17">
    <source>
        <dbReference type="EMBL" id="CAF3795636.1"/>
    </source>
</evidence>
<feature type="compositionally biased region" description="Low complexity" evidence="12">
    <location>
        <begin position="1"/>
        <end position="11"/>
    </location>
</feature>
<keyword evidence="9 11" id="KW-0539">Nucleus</keyword>
<dbReference type="PROSITE" id="PS50051">
    <property type="entry name" value="MCM_2"/>
    <property type="match status" value="1"/>
</dbReference>
<evidence type="ECO:0000256" key="4">
    <source>
        <dbReference type="ARBA" id="ARBA00022741"/>
    </source>
</evidence>
<evidence type="ECO:0000313" key="16">
    <source>
        <dbReference type="EMBL" id="CAF3636957.1"/>
    </source>
</evidence>
<dbReference type="GO" id="GO:0016787">
    <property type="term" value="F:hydrolase activity"/>
    <property type="evidence" value="ECO:0007669"/>
    <property type="project" value="UniProtKB-KW"/>
</dbReference>
<dbReference type="InterPro" id="IPR027417">
    <property type="entry name" value="P-loop_NTPase"/>
</dbReference>
<evidence type="ECO:0000259" key="13">
    <source>
        <dbReference type="PROSITE" id="PS50051"/>
    </source>
</evidence>
<reference evidence="15" key="1">
    <citation type="submission" date="2021-02" db="EMBL/GenBank/DDBJ databases">
        <authorList>
            <person name="Nowell W R."/>
        </authorList>
    </citation>
    <scope>NUCLEOTIDE SEQUENCE</scope>
</reference>
<evidence type="ECO:0000256" key="8">
    <source>
        <dbReference type="ARBA" id="ARBA00023125"/>
    </source>
</evidence>
<dbReference type="FunFam" id="2.20.28.10:FF:000003">
    <property type="entry name" value="DNA helicase"/>
    <property type="match status" value="1"/>
</dbReference>
<dbReference type="PRINTS" id="PR01660">
    <property type="entry name" value="MCMPROTEIN4"/>
</dbReference>
<dbReference type="PROSITE" id="PS00847">
    <property type="entry name" value="MCM_1"/>
    <property type="match status" value="1"/>
</dbReference>
<dbReference type="SUPFAM" id="SSF50249">
    <property type="entry name" value="Nucleic acid-binding proteins"/>
    <property type="match status" value="1"/>
</dbReference>
<evidence type="ECO:0000256" key="10">
    <source>
        <dbReference type="RuleBase" id="RU004070"/>
    </source>
</evidence>
<dbReference type="Pfam" id="PF21128">
    <property type="entry name" value="WHD_MCM4"/>
    <property type="match status" value="1"/>
</dbReference>
<dbReference type="Gene3D" id="3.40.50.300">
    <property type="entry name" value="P-loop containing nucleotide triphosphate hydrolases"/>
    <property type="match status" value="1"/>
</dbReference>
<keyword evidence="7 10" id="KW-0067">ATP-binding</keyword>
<dbReference type="GO" id="GO:0042555">
    <property type="term" value="C:MCM complex"/>
    <property type="evidence" value="ECO:0007669"/>
    <property type="project" value="UniProtKB-UniRule"/>
</dbReference>
<evidence type="ECO:0000256" key="2">
    <source>
        <dbReference type="ARBA" id="ARBA00008010"/>
    </source>
</evidence>
<dbReference type="GO" id="GO:1902975">
    <property type="term" value="P:mitotic DNA replication initiation"/>
    <property type="evidence" value="ECO:0007669"/>
    <property type="project" value="TreeGrafter"/>
</dbReference>
<evidence type="ECO:0000313" key="15">
    <source>
        <dbReference type="EMBL" id="CAF1024288.1"/>
    </source>
</evidence>
<dbReference type="EMBL" id="CAJOBC010003679">
    <property type="protein sequence ID" value="CAF3795636.1"/>
    <property type="molecule type" value="Genomic_DNA"/>
</dbReference>
<dbReference type="EMBL" id="CAJNOK010002253">
    <property type="protein sequence ID" value="CAF0851753.1"/>
    <property type="molecule type" value="Genomic_DNA"/>
</dbReference>
<dbReference type="InterPro" id="IPR008047">
    <property type="entry name" value="MCM_4"/>
</dbReference>
<evidence type="ECO:0000256" key="3">
    <source>
        <dbReference type="ARBA" id="ARBA00022705"/>
    </source>
</evidence>
<keyword evidence="8 10" id="KW-0238">DNA-binding</keyword>
<keyword evidence="6 11" id="KW-0347">Helicase</keyword>
<dbReference type="Gene3D" id="3.30.1640.10">
    <property type="entry name" value="mini-chromosome maintenance (MCM) complex, chain A, domain 1"/>
    <property type="match status" value="1"/>
</dbReference>
<dbReference type="Pfam" id="PF17207">
    <property type="entry name" value="MCM_OB"/>
    <property type="match status" value="1"/>
</dbReference>
<dbReference type="Pfam" id="PF00493">
    <property type="entry name" value="MCM"/>
    <property type="match status" value="1"/>
</dbReference>
<keyword evidence="5 11" id="KW-0378">Hydrolase</keyword>
<comment type="subunit">
    <text evidence="11">Component of the MCM2-7 complex.</text>
</comment>
<keyword evidence="3 11" id="KW-0235">DNA replication</keyword>
<feature type="region of interest" description="Disordered" evidence="12">
    <location>
        <begin position="1"/>
        <end position="60"/>
    </location>
</feature>